<dbReference type="EC" id="1.14.13.-" evidence="5"/>
<dbReference type="PANTHER" id="PTHR46972">
    <property type="entry name" value="MONOOXYGENASE ASQM-RELATED"/>
    <property type="match status" value="1"/>
</dbReference>
<comment type="catalytic activity">
    <reaction evidence="5">
        <text>a tetracycline + NADPH + O2 + H(+) = an 11a-hydroxytetracycline + NADP(+) + H2O</text>
        <dbReference type="Rhea" id="RHEA:61444"/>
        <dbReference type="ChEBI" id="CHEBI:15377"/>
        <dbReference type="ChEBI" id="CHEBI:15378"/>
        <dbReference type="ChEBI" id="CHEBI:15379"/>
        <dbReference type="ChEBI" id="CHEBI:57783"/>
        <dbReference type="ChEBI" id="CHEBI:58349"/>
        <dbReference type="ChEBI" id="CHEBI:144644"/>
        <dbReference type="ChEBI" id="CHEBI:144645"/>
    </reaction>
</comment>
<dbReference type="PRINTS" id="PR00420">
    <property type="entry name" value="RNGMNOXGNASE"/>
</dbReference>
<keyword evidence="1 5" id="KW-0285">Flavoprotein</keyword>
<feature type="binding site" evidence="5">
    <location>
        <position position="46"/>
    </location>
    <ligand>
        <name>NADPH</name>
        <dbReference type="ChEBI" id="CHEBI:57783"/>
    </ligand>
</feature>
<dbReference type="Pfam" id="PF01494">
    <property type="entry name" value="FAD_binding_3"/>
    <property type="match status" value="2"/>
</dbReference>
<keyword evidence="4 5" id="KW-0503">Monooxygenase</keyword>
<dbReference type="Gene3D" id="3.50.50.60">
    <property type="entry name" value="FAD/NAD(P)-binding domain"/>
    <property type="match status" value="1"/>
</dbReference>
<dbReference type="HAMAP" id="MF_00845">
    <property type="entry name" value="TetX_monooxygenase"/>
    <property type="match status" value="1"/>
</dbReference>
<evidence type="ECO:0000256" key="2">
    <source>
        <dbReference type="ARBA" id="ARBA00022827"/>
    </source>
</evidence>
<organism evidence="7 8">
    <name type="scientific">Streptomyces castrisilvae</name>
    <dbReference type="NCBI Taxonomy" id="3033811"/>
    <lineage>
        <taxon>Bacteria</taxon>
        <taxon>Bacillati</taxon>
        <taxon>Actinomycetota</taxon>
        <taxon>Actinomycetes</taxon>
        <taxon>Kitasatosporales</taxon>
        <taxon>Streptomycetaceae</taxon>
        <taxon>Streptomyces</taxon>
    </lineage>
</organism>
<comment type="cofactor">
    <cofactor evidence="5">
        <name>FAD</name>
        <dbReference type="ChEBI" id="CHEBI:57692"/>
    </cofactor>
</comment>
<feature type="binding site" evidence="5">
    <location>
        <position position="304"/>
    </location>
    <ligand>
        <name>FAD</name>
        <dbReference type="ChEBI" id="CHEBI:57692"/>
    </ligand>
</feature>
<comment type="subunit">
    <text evidence="5">Monomer.</text>
</comment>
<dbReference type="InterPro" id="IPR036188">
    <property type="entry name" value="FAD/NAD-bd_sf"/>
</dbReference>
<dbReference type="RefSeq" id="WP_306059179.1">
    <property type="nucleotide sequence ID" value="NZ_CP120997.1"/>
</dbReference>
<feature type="binding site" evidence="5">
    <location>
        <position position="110"/>
    </location>
    <ligand>
        <name>FAD</name>
        <dbReference type="ChEBI" id="CHEBI:57692"/>
    </ligand>
</feature>
<evidence type="ECO:0000256" key="4">
    <source>
        <dbReference type="ARBA" id="ARBA00023033"/>
    </source>
</evidence>
<evidence type="ECO:0000256" key="5">
    <source>
        <dbReference type="HAMAP-Rule" id="MF_00845"/>
    </source>
</evidence>
<dbReference type="InterPro" id="IPR043683">
    <property type="entry name" value="TetX_monooxygenase"/>
</dbReference>
<dbReference type="InterPro" id="IPR002938">
    <property type="entry name" value="FAD-bd"/>
</dbReference>
<comment type="subcellular location">
    <subcellularLocation>
        <location evidence="5">Cytoplasm</location>
    </subcellularLocation>
</comment>
<evidence type="ECO:0000256" key="1">
    <source>
        <dbReference type="ARBA" id="ARBA00022630"/>
    </source>
</evidence>
<dbReference type="PANTHER" id="PTHR46972:SF1">
    <property type="entry name" value="FAD DEPENDENT OXIDOREDUCTASE DOMAIN-CONTAINING PROTEIN"/>
    <property type="match status" value="1"/>
</dbReference>
<keyword evidence="5" id="KW-0521">NADP</keyword>
<dbReference type="Proteomes" id="UP001239522">
    <property type="component" value="Chromosome"/>
</dbReference>
<gene>
    <name evidence="7" type="ORF">P8A18_28810</name>
</gene>
<evidence type="ECO:0000313" key="8">
    <source>
        <dbReference type="Proteomes" id="UP001239522"/>
    </source>
</evidence>
<evidence type="ECO:0000256" key="3">
    <source>
        <dbReference type="ARBA" id="ARBA00023002"/>
    </source>
</evidence>
<comment type="function">
    <text evidence="5">An FAD-requiring monooxygenase active on some tetracycline antibiotic derivatives, which leads to their inactivation. Hydroxylates carbon 11a of tetracycline and some analogs.</text>
</comment>
<comment type="domain">
    <text evidence="5">Consists of an N-terminal FAD-binding domain with a Rossman fold and a C-terminal substrate-binding domain.</text>
</comment>
<name>A0ABY9HRL8_9ACTN</name>
<dbReference type="SUPFAM" id="SSF51905">
    <property type="entry name" value="FAD/NAD(P)-binding domain"/>
    <property type="match status" value="1"/>
</dbReference>
<sequence>MSSPTPSHARISVIGAGPGGLTCARILQRHGIAVTVHDRDDGPRSRDQGGTLDLHADNGQIALREAGLLDAFFRLARPEGQEMRQYTADATLTSHHVPEPDELFKPEIDRGVLRDLLLDSLEPGTVRWGHALEHVGGPDDGPRQLHFTDGTTVETDLVIGADGAFSRVRPAVSPAVPAYTGVSFLEAWFSGVDDRHRELAELVGRGSAHAADGERAMFAQRNGGDRIRTYLIQRVPADWITTHGLDAADTGSLRALLLERYAHWAPGLRRMITDNDGPYVHRPILALPVPHTWAHNPTVTLLGDAAHLMPPLGVGVNLAMLDACDLALSLANSARVDDAVRAYEKTMLPRSAETARMLDGRAEDLLSAEEHGSGGPEGPGH</sequence>
<dbReference type="EMBL" id="CP120997">
    <property type="protein sequence ID" value="WLQ37193.1"/>
    <property type="molecule type" value="Genomic_DNA"/>
</dbReference>
<comment type="similarity">
    <text evidence="5">Belongs to the aromatic-ring hydroxylase family. TetX subfamily.</text>
</comment>
<accession>A0ABY9HRL8</accession>
<protein>
    <recommendedName>
        <fullName evidence="5">Flavin-dependent monooxygenase</fullName>
    </recommendedName>
    <alternativeName>
        <fullName evidence="5">TetX monooxygenase</fullName>
        <shortName evidence="5">TetX</shortName>
        <ecNumber evidence="5">1.14.13.-</ecNumber>
    </alternativeName>
</protein>
<evidence type="ECO:0000259" key="6">
    <source>
        <dbReference type="Pfam" id="PF01494"/>
    </source>
</evidence>
<feature type="domain" description="FAD-binding" evidence="6">
    <location>
        <begin position="298"/>
        <end position="352"/>
    </location>
</feature>
<feature type="domain" description="FAD-binding" evidence="6">
    <location>
        <begin position="11"/>
        <end position="178"/>
    </location>
</feature>
<reference evidence="7 8" key="1">
    <citation type="submission" date="2023-03" db="EMBL/GenBank/DDBJ databases">
        <title>Isolation and description of six Streptomyces strains from soil environments, able to metabolize different microbial glucans.</title>
        <authorList>
            <person name="Widen T."/>
            <person name="Larsbrink J."/>
        </authorList>
    </citation>
    <scope>NUCLEOTIDE SEQUENCE [LARGE SCALE GENOMIC DNA]</scope>
    <source>
        <strain evidence="7 8">Mut1</strain>
    </source>
</reference>
<keyword evidence="5" id="KW-0963">Cytoplasm</keyword>
<keyword evidence="8" id="KW-1185">Reference proteome</keyword>
<proteinExistence type="inferred from homology"/>
<evidence type="ECO:0000313" key="7">
    <source>
        <dbReference type="EMBL" id="WLQ37193.1"/>
    </source>
</evidence>
<keyword evidence="2 5" id="KW-0274">FAD</keyword>
<keyword evidence="3 5" id="KW-0560">Oxidoreductase</keyword>
<feature type="binding site" evidence="5">
    <location>
        <position position="53"/>
    </location>
    <ligand>
        <name>FAD</name>
        <dbReference type="ChEBI" id="CHEBI:57692"/>
    </ligand>
</feature>
<keyword evidence="5" id="KW-0547">Nucleotide-binding</keyword>